<evidence type="ECO:0000313" key="7">
    <source>
        <dbReference type="EMBL" id="VAV87723.1"/>
    </source>
</evidence>
<dbReference type="CDD" id="cd05561">
    <property type="entry name" value="Peptidases_S8_4"/>
    <property type="match status" value="1"/>
</dbReference>
<reference evidence="7" key="1">
    <citation type="submission" date="2018-06" db="EMBL/GenBank/DDBJ databases">
        <authorList>
            <person name="Zhirakovskaya E."/>
        </authorList>
    </citation>
    <scope>NUCLEOTIDE SEQUENCE</scope>
</reference>
<dbReference type="PANTHER" id="PTHR43806:SF11">
    <property type="entry name" value="CEREVISIN-RELATED"/>
    <property type="match status" value="1"/>
</dbReference>
<evidence type="ECO:0000256" key="4">
    <source>
        <dbReference type="ARBA" id="ARBA00022825"/>
    </source>
</evidence>
<protein>
    <recommendedName>
        <fullName evidence="6">Peptidase S8/S53 domain-containing protein</fullName>
    </recommendedName>
</protein>
<feature type="domain" description="Peptidase S8/S53" evidence="6">
    <location>
        <begin position="294"/>
        <end position="533"/>
    </location>
</feature>
<dbReference type="PROSITE" id="PS51892">
    <property type="entry name" value="SUBTILASE"/>
    <property type="match status" value="1"/>
</dbReference>
<evidence type="ECO:0000256" key="5">
    <source>
        <dbReference type="SAM" id="MobiDB-lite"/>
    </source>
</evidence>
<dbReference type="InterPro" id="IPR036852">
    <property type="entry name" value="Peptidase_S8/S53_dom_sf"/>
</dbReference>
<dbReference type="SUPFAM" id="SSF52743">
    <property type="entry name" value="Subtilisin-like"/>
    <property type="match status" value="1"/>
</dbReference>
<evidence type="ECO:0000256" key="3">
    <source>
        <dbReference type="ARBA" id="ARBA00022801"/>
    </source>
</evidence>
<keyword evidence="4" id="KW-0720">Serine protease</keyword>
<keyword evidence="2" id="KW-0645">Protease</keyword>
<dbReference type="GO" id="GO:0006508">
    <property type="term" value="P:proteolysis"/>
    <property type="evidence" value="ECO:0007669"/>
    <property type="project" value="UniProtKB-KW"/>
</dbReference>
<dbReference type="Gene3D" id="3.40.50.200">
    <property type="entry name" value="Peptidase S8/S53 domain"/>
    <property type="match status" value="1"/>
</dbReference>
<organism evidence="7">
    <name type="scientific">hydrothermal vent metagenome</name>
    <dbReference type="NCBI Taxonomy" id="652676"/>
    <lineage>
        <taxon>unclassified sequences</taxon>
        <taxon>metagenomes</taxon>
        <taxon>ecological metagenomes</taxon>
    </lineage>
</organism>
<evidence type="ECO:0000259" key="6">
    <source>
        <dbReference type="Pfam" id="PF00082"/>
    </source>
</evidence>
<dbReference type="InterPro" id="IPR000209">
    <property type="entry name" value="Peptidase_S8/S53_dom"/>
</dbReference>
<keyword evidence="3" id="KW-0378">Hydrolase</keyword>
<feature type="region of interest" description="Disordered" evidence="5">
    <location>
        <begin position="83"/>
        <end position="171"/>
    </location>
</feature>
<accession>A0A3B0RT78</accession>
<sequence length="548" mass="60367">MRNLDQLFPEWLKKAFILISLAILSVHAASEYAVAQSHPATIAPTDYNSFQIILAFSDEDRKIDEISERITDRVAERALENAAERAKDKAEARAENKAENKAEIRAENKAEKEAEARAEKKAENAAEKRAERRAEALAEREVDNHDTDIEERHTEKRERKSERHANKKNRRMKEIALSRLRKLDHLYDDNGFKAIDRELLILANKDTGLNISDKEIKERVYLAGLDMVLIRVSTPKGKNLSQSASQMRDRIDNANISLNHLFIPESRDADDVNAPYLMNDISQNLNLSLSNATDIRIGLIDTLVDKTHAALYNQAITIKDFVPYDKERPKSHGTAVAAILVGHDPGKYKGIIAGARLYAASVFFKYNRTKVAATTESLIRALDWLVLQKISVINMSLSGPADPLLGIAIKRVREKGSIIVAAVGNGGPTAAPLYPAAYPGVVAVTAVDKQQHVYLRANRGRYVAFSAPGVNISTANAGGGYQVRSGTSIAAPFVSAILAEMHPINGTVNIVEILEKNTIDLGKKGFDSTYGYGLIQAINTQVSALPSK</sequence>
<dbReference type="InterPro" id="IPR015500">
    <property type="entry name" value="Peptidase_S8_subtilisin-rel"/>
</dbReference>
<dbReference type="PRINTS" id="PR00723">
    <property type="entry name" value="SUBTILISIN"/>
</dbReference>
<proteinExistence type="inferred from homology"/>
<dbReference type="Pfam" id="PF00082">
    <property type="entry name" value="Peptidase_S8"/>
    <property type="match status" value="1"/>
</dbReference>
<comment type="similarity">
    <text evidence="1">Belongs to the peptidase S8 family.</text>
</comment>
<dbReference type="GO" id="GO:0004252">
    <property type="term" value="F:serine-type endopeptidase activity"/>
    <property type="evidence" value="ECO:0007669"/>
    <property type="project" value="InterPro"/>
</dbReference>
<dbReference type="EMBL" id="UOED01000029">
    <property type="protein sequence ID" value="VAV87723.1"/>
    <property type="molecule type" value="Genomic_DNA"/>
</dbReference>
<gene>
    <name evidence="7" type="ORF">MNBD_ALPHA02-954</name>
</gene>
<name>A0A3B0RT78_9ZZZZ</name>
<evidence type="ECO:0000256" key="2">
    <source>
        <dbReference type="ARBA" id="ARBA00022670"/>
    </source>
</evidence>
<feature type="compositionally biased region" description="Basic and acidic residues" evidence="5">
    <location>
        <begin position="83"/>
        <end position="164"/>
    </location>
</feature>
<dbReference type="PANTHER" id="PTHR43806">
    <property type="entry name" value="PEPTIDASE S8"/>
    <property type="match status" value="1"/>
</dbReference>
<dbReference type="PROSITE" id="PS00138">
    <property type="entry name" value="SUBTILASE_SER"/>
    <property type="match status" value="1"/>
</dbReference>
<evidence type="ECO:0000256" key="1">
    <source>
        <dbReference type="ARBA" id="ARBA00011073"/>
    </source>
</evidence>
<dbReference type="InterPro" id="IPR050131">
    <property type="entry name" value="Peptidase_S8_subtilisin-like"/>
</dbReference>
<dbReference type="InterPro" id="IPR023828">
    <property type="entry name" value="Peptidase_S8_Ser-AS"/>
</dbReference>
<dbReference type="AlphaFoldDB" id="A0A3B0RT78"/>